<comment type="caution">
    <text evidence="1">The sequence shown here is derived from an EMBL/GenBank/DDBJ whole genome shotgun (WGS) entry which is preliminary data.</text>
</comment>
<protein>
    <submittedName>
        <fullName evidence="1">Uncharacterized protein</fullName>
    </submittedName>
</protein>
<name>A0A918PYC7_9ACTN</name>
<dbReference type="AlphaFoldDB" id="A0A918PYC7"/>
<gene>
    <name evidence="1" type="ORF">GCM10010387_20470</name>
</gene>
<keyword evidence="2" id="KW-1185">Reference proteome</keyword>
<sequence length="129" mass="13022">MERAVAAAGQRRGAAAEDLALVVGEHCADALGAQIDPHPHGVSRGSSRPGLFRCVLIFRREKPVRGGLTASGPGSKLCCDAKGPLGSGGVTVPEPAVRAVRPSVPGGDYDPLAVWRAAGGRPRTGPGPG</sequence>
<evidence type="ECO:0000313" key="1">
    <source>
        <dbReference type="EMBL" id="GGZ27021.1"/>
    </source>
</evidence>
<dbReference type="Proteomes" id="UP000630936">
    <property type="component" value="Unassembled WGS sequence"/>
</dbReference>
<accession>A0A918PYC7</accession>
<organism evidence="1 2">
    <name type="scientific">Streptomyces inusitatus</name>
    <dbReference type="NCBI Taxonomy" id="68221"/>
    <lineage>
        <taxon>Bacteria</taxon>
        <taxon>Bacillati</taxon>
        <taxon>Actinomycetota</taxon>
        <taxon>Actinomycetes</taxon>
        <taxon>Kitasatosporales</taxon>
        <taxon>Streptomycetaceae</taxon>
        <taxon>Streptomyces</taxon>
    </lineage>
</organism>
<proteinExistence type="predicted"/>
<evidence type="ECO:0000313" key="2">
    <source>
        <dbReference type="Proteomes" id="UP000630936"/>
    </source>
</evidence>
<dbReference type="EMBL" id="BMWG01000004">
    <property type="protein sequence ID" value="GGZ27021.1"/>
    <property type="molecule type" value="Genomic_DNA"/>
</dbReference>
<reference evidence="1" key="1">
    <citation type="journal article" date="2014" name="Int. J. Syst. Evol. Microbiol.">
        <title>Complete genome sequence of Corynebacterium casei LMG S-19264T (=DSM 44701T), isolated from a smear-ripened cheese.</title>
        <authorList>
            <consortium name="US DOE Joint Genome Institute (JGI-PGF)"/>
            <person name="Walter F."/>
            <person name="Albersmeier A."/>
            <person name="Kalinowski J."/>
            <person name="Ruckert C."/>
        </authorList>
    </citation>
    <scope>NUCLEOTIDE SEQUENCE</scope>
    <source>
        <strain evidence="1">JCM 4988</strain>
    </source>
</reference>
<reference evidence="1" key="2">
    <citation type="submission" date="2020-09" db="EMBL/GenBank/DDBJ databases">
        <authorList>
            <person name="Sun Q."/>
            <person name="Ohkuma M."/>
        </authorList>
    </citation>
    <scope>NUCLEOTIDE SEQUENCE</scope>
    <source>
        <strain evidence="1">JCM 4988</strain>
    </source>
</reference>